<evidence type="ECO:0008006" key="4">
    <source>
        <dbReference type="Google" id="ProtNLM"/>
    </source>
</evidence>
<evidence type="ECO:0000256" key="1">
    <source>
        <dbReference type="SAM" id="MobiDB-lite"/>
    </source>
</evidence>
<dbReference type="EMBL" id="OU900108">
    <property type="protein sequence ID" value="CAG9857874.1"/>
    <property type="molecule type" value="Genomic_DNA"/>
</dbReference>
<dbReference type="Proteomes" id="UP001153712">
    <property type="component" value="Chromosome 15"/>
</dbReference>
<sequence length="201" mass="23074">MNKNKETSVKKSTFSNTEGDTRATKSKENKKPVKITLVRNGRIKPPAVRIIKDDLKVRNNASIQTDSVKRQSCTCINALDEPKTNTLNRLVKNIERLGVDDKCRKNHAIAADEKVLKNLNFPYDRAIYKDLIPLVCEKTQYPPSSVRNPLPQKDVEPALADFVEIKRIPDYFILHSSDIEDKVYPVKNNSMRLHKLLNRYD</sequence>
<gene>
    <name evidence="2" type="ORF">PHYEVI_LOCUS4271</name>
</gene>
<accession>A0A9N9TPK8</accession>
<name>A0A9N9TPK8_PHYSR</name>
<evidence type="ECO:0000313" key="3">
    <source>
        <dbReference type="Proteomes" id="UP001153712"/>
    </source>
</evidence>
<protein>
    <recommendedName>
        <fullName evidence="4">Protein phosphatase 1 regulatory subunit 35 C-terminal domain-containing protein</fullName>
    </recommendedName>
</protein>
<organism evidence="2 3">
    <name type="scientific">Phyllotreta striolata</name>
    <name type="common">Striped flea beetle</name>
    <name type="synonym">Crioceris striolata</name>
    <dbReference type="NCBI Taxonomy" id="444603"/>
    <lineage>
        <taxon>Eukaryota</taxon>
        <taxon>Metazoa</taxon>
        <taxon>Ecdysozoa</taxon>
        <taxon>Arthropoda</taxon>
        <taxon>Hexapoda</taxon>
        <taxon>Insecta</taxon>
        <taxon>Pterygota</taxon>
        <taxon>Neoptera</taxon>
        <taxon>Endopterygota</taxon>
        <taxon>Coleoptera</taxon>
        <taxon>Polyphaga</taxon>
        <taxon>Cucujiformia</taxon>
        <taxon>Chrysomeloidea</taxon>
        <taxon>Chrysomelidae</taxon>
        <taxon>Galerucinae</taxon>
        <taxon>Alticini</taxon>
        <taxon>Phyllotreta</taxon>
    </lineage>
</organism>
<reference evidence="2" key="1">
    <citation type="submission" date="2022-01" db="EMBL/GenBank/DDBJ databases">
        <authorList>
            <person name="King R."/>
        </authorList>
    </citation>
    <scope>NUCLEOTIDE SEQUENCE</scope>
</reference>
<dbReference type="AlphaFoldDB" id="A0A9N9TPK8"/>
<keyword evidence="3" id="KW-1185">Reference proteome</keyword>
<proteinExistence type="predicted"/>
<dbReference type="OrthoDB" id="8191506at2759"/>
<evidence type="ECO:0000313" key="2">
    <source>
        <dbReference type="EMBL" id="CAG9857874.1"/>
    </source>
</evidence>
<feature type="compositionally biased region" description="Basic and acidic residues" evidence="1">
    <location>
        <begin position="19"/>
        <end position="31"/>
    </location>
</feature>
<feature type="region of interest" description="Disordered" evidence="1">
    <location>
        <begin position="1"/>
        <end position="31"/>
    </location>
</feature>